<dbReference type="AlphaFoldDB" id="A0A1Y3Y0J7"/>
<accession>A0A1Y3Y0J7</accession>
<dbReference type="EMBL" id="NFIE01000006">
    <property type="protein sequence ID" value="OUN89017.1"/>
    <property type="molecule type" value="Genomic_DNA"/>
</dbReference>
<reference evidence="3" key="1">
    <citation type="submission" date="2017-04" db="EMBL/GenBank/DDBJ databases">
        <title>Function of individual gut microbiota members based on whole genome sequencing of pure cultures obtained from chicken caecum.</title>
        <authorList>
            <person name="Medvecky M."/>
            <person name="Cejkova D."/>
            <person name="Polansky O."/>
            <person name="Karasova D."/>
            <person name="Kubasova T."/>
            <person name="Cizek A."/>
            <person name="Rychlik I."/>
        </authorList>
    </citation>
    <scope>NUCLEOTIDE SEQUENCE [LARGE SCALE GENOMIC DNA]</scope>
    <source>
        <strain evidence="3">An5</strain>
    </source>
</reference>
<organism evidence="2 3">
    <name type="scientific">[Collinsella] massiliensis</name>
    <dbReference type="NCBI Taxonomy" id="1232426"/>
    <lineage>
        <taxon>Bacteria</taxon>
        <taxon>Bacillati</taxon>
        <taxon>Actinomycetota</taxon>
        <taxon>Coriobacteriia</taxon>
        <taxon>Coriobacteriales</taxon>
        <taxon>Coriobacteriaceae</taxon>
        <taxon>Enorma</taxon>
    </lineage>
</organism>
<evidence type="ECO:0000313" key="2">
    <source>
        <dbReference type="EMBL" id="OUN89017.1"/>
    </source>
</evidence>
<feature type="region of interest" description="Disordered" evidence="1">
    <location>
        <begin position="1"/>
        <end position="23"/>
    </location>
</feature>
<protein>
    <recommendedName>
        <fullName evidence="4">RloB-like protein</fullName>
    </recommendedName>
</protein>
<evidence type="ECO:0000256" key="1">
    <source>
        <dbReference type="SAM" id="MobiDB-lite"/>
    </source>
</evidence>
<proteinExistence type="predicted"/>
<dbReference type="Proteomes" id="UP000195781">
    <property type="component" value="Unassembled WGS sequence"/>
</dbReference>
<comment type="caution">
    <text evidence="2">The sequence shown here is derived from an EMBL/GenBank/DDBJ whole genome shotgun (WGS) entry which is preliminary data.</text>
</comment>
<evidence type="ECO:0000313" key="3">
    <source>
        <dbReference type="Proteomes" id="UP000195781"/>
    </source>
</evidence>
<name>A0A1Y3Y0J7_9ACTN</name>
<sequence length="242" mass="27185">MQNERGGAMGRQMKKLSKGRPHKKRLRNKRVLIACNAEITEPHYFSMLSESPEFSHCSMTIDTKQKRRDPLTLVRAVKTYLDIDAKDAKKEGFEPYYRVWAVADTDDHTVKLDEAQREIKASKATLILSNPCFEVWLLDHVCVCPSSCAETKACERLACQKGLVIPTGSNRKASRSRQKEISLTMIEGKLHTALKNAEFHNTEEKGLIRKSNPGNTGGYAVWTDIPKLVKELLLINGDSGIG</sequence>
<feature type="compositionally biased region" description="Basic residues" evidence="1">
    <location>
        <begin position="12"/>
        <end position="23"/>
    </location>
</feature>
<keyword evidence="3" id="KW-1185">Reference proteome</keyword>
<dbReference type="Pfam" id="PF13707">
    <property type="entry name" value="RloB"/>
    <property type="match status" value="1"/>
</dbReference>
<gene>
    <name evidence="2" type="ORF">B5G02_03295</name>
</gene>
<dbReference type="OrthoDB" id="9796523at2"/>
<dbReference type="InterPro" id="IPR025591">
    <property type="entry name" value="RloB"/>
</dbReference>
<evidence type="ECO:0008006" key="4">
    <source>
        <dbReference type="Google" id="ProtNLM"/>
    </source>
</evidence>